<comment type="caution">
    <text evidence="2">The sequence shown here is derived from an EMBL/GenBank/DDBJ whole genome shotgun (WGS) entry which is preliminary data.</text>
</comment>
<organism evidence="2 3">
    <name type="scientific">Rhizobium sullae</name>
    <name type="common">Rhizobium hedysari</name>
    <dbReference type="NCBI Taxonomy" id="50338"/>
    <lineage>
        <taxon>Bacteria</taxon>
        <taxon>Pseudomonadati</taxon>
        <taxon>Pseudomonadota</taxon>
        <taxon>Alphaproteobacteria</taxon>
        <taxon>Hyphomicrobiales</taxon>
        <taxon>Rhizobiaceae</taxon>
        <taxon>Rhizobium/Agrobacterium group</taxon>
        <taxon>Rhizobium</taxon>
    </lineage>
</organism>
<gene>
    <name evidence="2" type="ORF">CWR43_17780</name>
</gene>
<dbReference type="Proteomes" id="UP000232164">
    <property type="component" value="Unassembled WGS sequence"/>
</dbReference>
<dbReference type="SUPFAM" id="SSF51905">
    <property type="entry name" value="FAD/NAD(P)-binding domain"/>
    <property type="match status" value="2"/>
</dbReference>
<evidence type="ECO:0000313" key="3">
    <source>
        <dbReference type="Proteomes" id="UP000232164"/>
    </source>
</evidence>
<sequence>MSNPVGSAAVTKNEADSVKRPAVAIVGGGFSGAGVAYHLVKAMPDKLPRIIVFEPRREIGRGLAYDTEDPAHRINVPAARMSLLPDLPEDFLDWVVENDAVADDREALWLNGNLFPQRRLFGAYVAARLRPVVLSGAVEHRKAIVTNVSSGSDGWLITDSNDEDTQADFLVIATSHPAPSAPRSLSAALDGHPRFVADSTRPGALDIIRPDDRVLIVGNGLTSADIAASLTRSGHHGPMTSISRRGLRSRGHPPCPQEPFGDFLSAPAASAAALLRNVRKAIAQAAEIGESWHAVIDQVRSNGNEIWRNLPVAERCRIVRHLRPYWDVHRFRVAPQVEAVLESAIAEGRLEVLAASVAGVKVDGDAIDVLLRRRNGERVEKRFDAVAVTTGPSHGGILESQQWLHALNQSGYLQLDPTGLGIACNESSEAVGKDGLSNPSLLISGPLARGTFGELMGLPQVTDHAVFVAAELVRKLNMFR</sequence>
<evidence type="ECO:0000259" key="1">
    <source>
        <dbReference type="Pfam" id="PF13454"/>
    </source>
</evidence>
<reference evidence="2 3" key="1">
    <citation type="submission" date="2017-11" db="EMBL/GenBank/DDBJ databases">
        <authorList>
            <person name="Han C.G."/>
        </authorList>
    </citation>
    <scope>NUCLEOTIDE SEQUENCE [LARGE SCALE GENOMIC DNA]</scope>
    <source>
        <strain evidence="2 3">HCNT1</strain>
    </source>
</reference>
<dbReference type="GO" id="GO:0016787">
    <property type="term" value="F:hydrolase activity"/>
    <property type="evidence" value="ECO:0007669"/>
    <property type="project" value="UniProtKB-KW"/>
</dbReference>
<accession>A0A2N0D820</accession>
<dbReference type="PANTHER" id="PTHR40254">
    <property type="entry name" value="BLR0577 PROTEIN"/>
    <property type="match status" value="1"/>
</dbReference>
<evidence type="ECO:0000313" key="2">
    <source>
        <dbReference type="EMBL" id="PKA42248.1"/>
    </source>
</evidence>
<keyword evidence="2" id="KW-0378">Hydrolase</keyword>
<feature type="domain" description="FAD-dependent urate hydroxylase HpyO/Asp monooxygenase CreE-like FAD/NAD(P)-binding" evidence="1">
    <location>
        <begin position="24"/>
        <end position="176"/>
    </location>
</feature>
<reference evidence="2 3" key="2">
    <citation type="submission" date="2017-12" db="EMBL/GenBank/DDBJ databases">
        <title>Genome sequence of Rhizobium sullae HCNT1 isolated from Sulla coronaria nodules and featuring peculiar denitrification phenotypes.</title>
        <authorList>
            <person name="De Diego-Diaz B."/>
            <person name="Treu L."/>
            <person name="Campanaro S."/>
            <person name="Da Silva Duarte V."/>
            <person name="Basaglia M."/>
            <person name="Favaro L."/>
            <person name="Casella S."/>
            <person name="Squartini A."/>
        </authorList>
    </citation>
    <scope>NUCLEOTIDE SEQUENCE [LARGE SCALE GENOMIC DNA]</scope>
    <source>
        <strain evidence="2 3">HCNT1</strain>
    </source>
</reference>
<dbReference type="Pfam" id="PF13454">
    <property type="entry name" value="NAD_binding_9"/>
    <property type="match status" value="1"/>
</dbReference>
<dbReference type="STRING" id="1041146.GCA_000427985_02294"/>
<name>A0A2N0D820_RHISU</name>
<dbReference type="InterPro" id="IPR052189">
    <property type="entry name" value="L-asp_N-monooxygenase_NS-form"/>
</dbReference>
<proteinExistence type="predicted"/>
<dbReference type="EMBL" id="PIQN01000014">
    <property type="protein sequence ID" value="PKA42248.1"/>
    <property type="molecule type" value="Genomic_DNA"/>
</dbReference>
<protein>
    <submittedName>
        <fullName evidence="2">Hydroxyacylglutathione hydrolase</fullName>
    </submittedName>
</protein>
<dbReference type="InterPro" id="IPR038732">
    <property type="entry name" value="HpyO/CreE_NAD-binding"/>
</dbReference>
<dbReference type="Gene3D" id="3.50.50.60">
    <property type="entry name" value="FAD/NAD(P)-binding domain"/>
    <property type="match status" value="1"/>
</dbReference>
<dbReference type="PANTHER" id="PTHR40254:SF1">
    <property type="entry name" value="BLR0577 PROTEIN"/>
    <property type="match status" value="1"/>
</dbReference>
<dbReference type="InterPro" id="IPR036188">
    <property type="entry name" value="FAD/NAD-bd_sf"/>
</dbReference>
<dbReference type="AlphaFoldDB" id="A0A2N0D820"/>